<gene>
    <name evidence="18" type="primary">cntn1a</name>
</gene>
<reference evidence="18" key="1">
    <citation type="submission" date="2025-08" db="UniProtKB">
        <authorList>
            <consortium name="RefSeq"/>
        </authorList>
    </citation>
    <scope>IDENTIFICATION</scope>
</reference>
<dbReference type="InterPro" id="IPR013783">
    <property type="entry name" value="Ig-like_fold"/>
</dbReference>
<dbReference type="FunFam" id="2.60.40.10:FF:000054">
    <property type="entry name" value="Contactin 1"/>
    <property type="match status" value="1"/>
</dbReference>
<feature type="domain" description="Ig-like" evidence="15">
    <location>
        <begin position="386"/>
        <end position="475"/>
    </location>
</feature>
<organism evidence="17 18">
    <name type="scientific">Chanos chanos</name>
    <name type="common">Milkfish</name>
    <name type="synonym">Mugil chanos</name>
    <dbReference type="NCBI Taxonomy" id="29144"/>
    <lineage>
        <taxon>Eukaryota</taxon>
        <taxon>Metazoa</taxon>
        <taxon>Chordata</taxon>
        <taxon>Craniata</taxon>
        <taxon>Vertebrata</taxon>
        <taxon>Euteleostomi</taxon>
        <taxon>Actinopterygii</taxon>
        <taxon>Neopterygii</taxon>
        <taxon>Teleostei</taxon>
        <taxon>Ostariophysi</taxon>
        <taxon>Gonorynchiformes</taxon>
        <taxon>Chanidae</taxon>
        <taxon>Chanos</taxon>
    </lineage>
</organism>
<feature type="domain" description="Ig-like" evidence="15">
    <location>
        <begin position="212"/>
        <end position="297"/>
    </location>
</feature>
<comment type="subcellular location">
    <subcellularLocation>
        <location evidence="1">Cell membrane</location>
        <topology evidence="1">Lipid-anchor</topology>
        <topology evidence="1">GPI-anchor</topology>
    </subcellularLocation>
</comment>
<dbReference type="FunFam" id="2.60.40.10:FF:000052">
    <property type="entry name" value="Contactin 1"/>
    <property type="match status" value="1"/>
</dbReference>
<evidence type="ECO:0000256" key="1">
    <source>
        <dbReference type="ARBA" id="ARBA00004609"/>
    </source>
</evidence>
<dbReference type="FunFam" id="2.60.40.10:FF:000005">
    <property type="entry name" value="Neuronal cell adhesion molecule"/>
    <property type="match status" value="1"/>
</dbReference>
<dbReference type="PANTHER" id="PTHR44170">
    <property type="entry name" value="PROTEIN SIDEKICK"/>
    <property type="match status" value="1"/>
</dbReference>
<feature type="domain" description="Ig-like" evidence="15">
    <location>
        <begin position="15"/>
        <end position="102"/>
    </location>
</feature>
<dbReference type="FunFam" id="2.60.40.10:FF:000035">
    <property type="entry name" value="Contactin 1"/>
    <property type="match status" value="1"/>
</dbReference>
<dbReference type="PANTHER" id="PTHR44170:SF10">
    <property type="entry name" value="CONTACTIN-1"/>
    <property type="match status" value="1"/>
</dbReference>
<feature type="transmembrane region" description="Helical" evidence="14">
    <location>
        <begin position="967"/>
        <end position="989"/>
    </location>
</feature>
<dbReference type="InterPro" id="IPR003598">
    <property type="entry name" value="Ig_sub2"/>
</dbReference>
<feature type="domain" description="Fibronectin type-III" evidence="16">
    <location>
        <begin position="683"/>
        <end position="780"/>
    </location>
</feature>
<dbReference type="FunFam" id="2.60.40.10:FF:000044">
    <property type="entry name" value="Contactin 1"/>
    <property type="match status" value="1"/>
</dbReference>
<dbReference type="InterPro" id="IPR003599">
    <property type="entry name" value="Ig_sub"/>
</dbReference>
<dbReference type="InParanoid" id="A0A6J2VD53"/>
<dbReference type="Pfam" id="PF13927">
    <property type="entry name" value="Ig_3"/>
    <property type="match status" value="4"/>
</dbReference>
<dbReference type="InterPro" id="IPR036116">
    <property type="entry name" value="FN3_sf"/>
</dbReference>
<dbReference type="FunCoup" id="A0A6J2VD53">
    <property type="interactions" value="896"/>
</dbReference>
<feature type="domain" description="Ig-like" evidence="15">
    <location>
        <begin position="107"/>
        <end position="194"/>
    </location>
</feature>
<evidence type="ECO:0000256" key="11">
    <source>
        <dbReference type="ARBA" id="ARBA00023288"/>
    </source>
</evidence>
<evidence type="ECO:0000256" key="9">
    <source>
        <dbReference type="ARBA" id="ARBA00023157"/>
    </source>
</evidence>
<keyword evidence="12" id="KW-0393">Immunoglobulin domain</keyword>
<dbReference type="SMART" id="SM00409">
    <property type="entry name" value="IG"/>
    <property type="match status" value="6"/>
</dbReference>
<evidence type="ECO:0000259" key="15">
    <source>
        <dbReference type="PROSITE" id="PS50835"/>
    </source>
</evidence>
<comment type="similarity">
    <text evidence="2">Belongs to the immunoglobulin superfamily. Contactin family.</text>
</comment>
<dbReference type="PROSITE" id="PS50835">
    <property type="entry name" value="IG_LIKE"/>
    <property type="match status" value="6"/>
</dbReference>
<evidence type="ECO:0000256" key="12">
    <source>
        <dbReference type="ARBA" id="ARBA00023319"/>
    </source>
</evidence>
<evidence type="ECO:0000259" key="16">
    <source>
        <dbReference type="PROSITE" id="PS50853"/>
    </source>
</evidence>
<dbReference type="GO" id="GO:0098552">
    <property type="term" value="C:side of membrane"/>
    <property type="evidence" value="ECO:0007669"/>
    <property type="project" value="UniProtKB-KW"/>
</dbReference>
<proteinExistence type="inferred from homology"/>
<dbReference type="SUPFAM" id="SSF49265">
    <property type="entry name" value="Fibronectin type III"/>
    <property type="match status" value="2"/>
</dbReference>
<dbReference type="FunFam" id="2.60.40.10:FF:000028">
    <property type="entry name" value="Neuronal cell adhesion molecule"/>
    <property type="match status" value="1"/>
</dbReference>
<dbReference type="OrthoDB" id="6138780at2759"/>
<dbReference type="Pfam" id="PF00041">
    <property type="entry name" value="fn3"/>
    <property type="match status" value="3"/>
</dbReference>
<keyword evidence="17" id="KW-1185">Reference proteome</keyword>
<feature type="domain" description="Ig-like" evidence="15">
    <location>
        <begin position="302"/>
        <end position="380"/>
    </location>
</feature>
<dbReference type="RefSeq" id="XP_030630760.1">
    <property type="nucleotide sequence ID" value="XM_030774900.1"/>
</dbReference>
<evidence type="ECO:0000256" key="14">
    <source>
        <dbReference type="SAM" id="Phobius"/>
    </source>
</evidence>
<evidence type="ECO:0000256" key="7">
    <source>
        <dbReference type="ARBA" id="ARBA00022889"/>
    </source>
</evidence>
<keyword evidence="14" id="KW-0812">Transmembrane</keyword>
<dbReference type="InterPro" id="IPR036179">
    <property type="entry name" value="Ig-like_dom_sf"/>
</dbReference>
<dbReference type="Gene3D" id="2.60.40.10">
    <property type="entry name" value="Immunoglobulins"/>
    <property type="match status" value="10"/>
</dbReference>
<keyword evidence="10" id="KW-0325">Glycoprotein</keyword>
<dbReference type="InterPro" id="IPR013098">
    <property type="entry name" value="Ig_I-set"/>
</dbReference>
<keyword evidence="5" id="KW-0732">Signal</keyword>
<dbReference type="CDD" id="cd00063">
    <property type="entry name" value="FN3"/>
    <property type="match status" value="4"/>
</dbReference>
<dbReference type="FunFam" id="2.60.40.10:FF:000064">
    <property type="entry name" value="Contactin 1"/>
    <property type="match status" value="1"/>
</dbReference>
<keyword evidence="3" id="KW-1003">Cell membrane</keyword>
<dbReference type="GO" id="GO:0007420">
    <property type="term" value="P:brain development"/>
    <property type="evidence" value="ECO:0007669"/>
    <property type="project" value="TreeGrafter"/>
</dbReference>
<dbReference type="FunFam" id="2.60.40.10:FF:000047">
    <property type="entry name" value="Contactin 1"/>
    <property type="match status" value="1"/>
</dbReference>
<keyword evidence="14" id="KW-1133">Transmembrane helix</keyword>
<dbReference type="Pfam" id="PF07679">
    <property type="entry name" value="I-set"/>
    <property type="match status" value="1"/>
</dbReference>
<dbReference type="GO" id="GO:0030424">
    <property type="term" value="C:axon"/>
    <property type="evidence" value="ECO:0007669"/>
    <property type="project" value="TreeGrafter"/>
</dbReference>
<keyword evidence="4" id="KW-0336">GPI-anchor</keyword>
<dbReference type="GeneID" id="115812422"/>
<keyword evidence="6" id="KW-0677">Repeat</keyword>
<sequence length="993" mass="109371">MDDSTGYGPIFEEEPTDTIHPEEAPEDKITMRCRARANPPATYRWKINDREIPFEGKGAERFSMVGGNLAISSPNKTEDAGRYICVATNKYGTVISRGATVTFGYLDMFSTEDREAVHIKEGQGAVLLCAPPPHFPDDLSFRWMLNEFPTFIPVDKRRFVSQTTGNLYIAKVDSSDSGNYSCFVSSPSITKSVFSKYIPLVPIVERPVRKYPADIKVKFPDTVALLGQNITLECFALGNPIPQIRWRKMDGTLPAHHQISMAGGHLHLVNVQYEDAGTYECEAVNSKGKDRHSARLIVEAAPEWLENISSSEANVNSDYTMSCVASGIPTPVVHWLKNGNVVVSNTSELKFTDLTFDDSGMYQCVAENKYGVIHANAELRVFASPPTFEFNPVKSEILAPKNGRVVIECKPRAAPKPVFSWSKGTELLSNSSRIFIWEDGSLEILNVTKTDEGKYTCFARSTLGRANSTGSLSVTDATKITLAPSNADVTVGENANMQCAASHDSSLDITFIWSLDGHAIDFDKEREHYERIMVGDSSSELLIKNTQLKHAGRYTCTAQTPVDNVTASADLVVRGPPGPPGGVRVEDIGPKSVRLIWSQGTDNHSPISKYTIQYRQPNIQDEWRDAVTSPANVEGNAETATVVDLIPWTTYEFRVTATNTLGTGKPSDPSAKITTQEAVPVVAPSDVGGGGGTSRELTITWTPVQPQYYYGRNFGYIVAFRPRNDYEWRKVTVADPQANRYVHKDASISPYTQFEVKVKAFNSKGEGPFSLTAVIYSSEDAPSEAPSIVEVKSLSATEAVVWWFPVLHQTVEGYQVRYWRKTDENEATALRLMVSSRENHTRLDNMRPDSLYLVNVRAYNAAGYGPTSIIHEIRTKKAPPSRPPKILGPKFSSSGTSVNIAWEQVESLANESIVEGYKVLYTMDGKGTLYMTERQSIDLPLTKKGQYLVEVRAYSAGGDGAVARLQITAGAVMAAQSFSLLVLLAVAILSQRL</sequence>
<evidence type="ECO:0000256" key="4">
    <source>
        <dbReference type="ARBA" id="ARBA00022622"/>
    </source>
</evidence>
<evidence type="ECO:0000313" key="18">
    <source>
        <dbReference type="RefSeq" id="XP_030630760.1"/>
    </source>
</evidence>
<evidence type="ECO:0000256" key="2">
    <source>
        <dbReference type="ARBA" id="ARBA00009812"/>
    </source>
</evidence>
<evidence type="ECO:0000256" key="6">
    <source>
        <dbReference type="ARBA" id="ARBA00022737"/>
    </source>
</evidence>
<feature type="region of interest" description="Disordered" evidence="13">
    <location>
        <begin position="1"/>
        <end position="21"/>
    </location>
</feature>
<evidence type="ECO:0000256" key="3">
    <source>
        <dbReference type="ARBA" id="ARBA00022475"/>
    </source>
</evidence>
<evidence type="ECO:0000313" key="17">
    <source>
        <dbReference type="Proteomes" id="UP000504632"/>
    </source>
</evidence>
<evidence type="ECO:0000256" key="13">
    <source>
        <dbReference type="SAM" id="MobiDB-lite"/>
    </source>
</evidence>
<dbReference type="CTD" id="353150"/>
<dbReference type="GO" id="GO:0007411">
    <property type="term" value="P:axon guidance"/>
    <property type="evidence" value="ECO:0007669"/>
    <property type="project" value="TreeGrafter"/>
</dbReference>
<dbReference type="InterPro" id="IPR003961">
    <property type="entry name" value="FN3_dom"/>
</dbReference>
<evidence type="ECO:0000256" key="5">
    <source>
        <dbReference type="ARBA" id="ARBA00022729"/>
    </source>
</evidence>
<feature type="domain" description="Ig-like" evidence="15">
    <location>
        <begin position="478"/>
        <end position="572"/>
    </location>
</feature>
<feature type="domain" description="Fibronectin type-III" evidence="16">
    <location>
        <begin position="785"/>
        <end position="878"/>
    </location>
</feature>
<dbReference type="FunFam" id="2.60.40.10:FF:000004">
    <property type="entry name" value="DCC isoform 1"/>
    <property type="match status" value="2"/>
</dbReference>
<accession>A0A6J2VD53</accession>
<feature type="domain" description="Fibronectin type-III" evidence="16">
    <location>
        <begin position="579"/>
        <end position="678"/>
    </location>
</feature>
<protein>
    <submittedName>
        <fullName evidence="18">Contactin-1a</fullName>
    </submittedName>
</protein>
<dbReference type="Proteomes" id="UP000504632">
    <property type="component" value="Chromosome 5"/>
</dbReference>
<dbReference type="AlphaFoldDB" id="A0A6J2VD53"/>
<keyword evidence="11" id="KW-0449">Lipoprotein</keyword>
<dbReference type="GO" id="GO:0098632">
    <property type="term" value="F:cell-cell adhesion mediator activity"/>
    <property type="evidence" value="ECO:0007669"/>
    <property type="project" value="TreeGrafter"/>
</dbReference>
<evidence type="ECO:0000256" key="10">
    <source>
        <dbReference type="ARBA" id="ARBA00023180"/>
    </source>
</evidence>
<dbReference type="SUPFAM" id="SSF48726">
    <property type="entry name" value="Immunoglobulin"/>
    <property type="match status" value="6"/>
</dbReference>
<dbReference type="SMART" id="SM00060">
    <property type="entry name" value="FN3"/>
    <property type="match status" value="4"/>
</dbReference>
<dbReference type="PROSITE" id="PS50853">
    <property type="entry name" value="FN3"/>
    <property type="match status" value="3"/>
</dbReference>
<keyword evidence="9" id="KW-1015">Disulfide bond</keyword>
<keyword evidence="8 14" id="KW-0472">Membrane</keyword>
<dbReference type="InterPro" id="IPR007110">
    <property type="entry name" value="Ig-like_dom"/>
</dbReference>
<keyword evidence="7" id="KW-0130">Cell adhesion</keyword>
<name>A0A6J2VD53_CHACN</name>
<dbReference type="SMART" id="SM00408">
    <property type="entry name" value="IGc2"/>
    <property type="match status" value="6"/>
</dbReference>
<evidence type="ECO:0000256" key="8">
    <source>
        <dbReference type="ARBA" id="ARBA00023136"/>
    </source>
</evidence>
<dbReference type="GO" id="GO:0005886">
    <property type="term" value="C:plasma membrane"/>
    <property type="evidence" value="ECO:0007669"/>
    <property type="project" value="UniProtKB-SubCell"/>
</dbReference>